<evidence type="ECO:0000313" key="1">
    <source>
        <dbReference type="EMBL" id="TLQ02841.1"/>
    </source>
</evidence>
<dbReference type="Proteomes" id="UP000305541">
    <property type="component" value="Unassembled WGS sequence"/>
</dbReference>
<dbReference type="AlphaFoldDB" id="A0A5R9BS98"/>
<dbReference type="EMBL" id="VBTH01000034">
    <property type="protein sequence ID" value="TLQ02841.1"/>
    <property type="molecule type" value="Genomic_DNA"/>
</dbReference>
<accession>A0A5R9BS98</accession>
<comment type="caution">
    <text evidence="1">The sequence shown here is derived from an EMBL/GenBank/DDBJ whole genome shotgun (WGS) entry which is preliminary data.</text>
</comment>
<organism evidence="1 2">
    <name type="scientific">Pediococcus stilesii</name>
    <dbReference type="NCBI Taxonomy" id="331679"/>
    <lineage>
        <taxon>Bacteria</taxon>
        <taxon>Bacillati</taxon>
        <taxon>Bacillota</taxon>
        <taxon>Bacilli</taxon>
        <taxon>Lactobacillales</taxon>
        <taxon>Lactobacillaceae</taxon>
        <taxon>Pediococcus</taxon>
    </lineage>
</organism>
<dbReference type="NCBIfam" id="TIGR03807">
    <property type="entry name" value="RR_fam_repeat"/>
    <property type="match status" value="1"/>
</dbReference>
<name>A0A5R9BS98_9LACO</name>
<reference evidence="1 2" key="1">
    <citation type="submission" date="2019-05" db="EMBL/GenBank/DDBJ databases">
        <title>The metagenome of a microbial culture collection derived from dairy environment covers the genomic content of the human microbiome.</title>
        <authorList>
            <person name="Roder T."/>
            <person name="Wuthrich D."/>
            <person name="Sattari Z."/>
            <person name="Von Ah U."/>
            <person name="Bar C."/>
            <person name="Ronchi F."/>
            <person name="Macpherson A.J."/>
            <person name="Ganal-Vonarburg S.C."/>
            <person name="Bruggmann R."/>
            <person name="Vergeres G."/>
        </authorList>
    </citation>
    <scope>NUCLEOTIDE SEQUENCE [LARGE SCALE GENOMIC DNA]</scope>
    <source>
        <strain evidence="1 2">FAM 18815</strain>
    </source>
</reference>
<sequence>MMGKFNYSVVIQGNVDFFSTLLI</sequence>
<evidence type="ECO:0000313" key="2">
    <source>
        <dbReference type="Proteomes" id="UP000305541"/>
    </source>
</evidence>
<proteinExistence type="predicted"/>
<gene>
    <name evidence="1" type="ORF">FEZ51_10245</name>
</gene>
<dbReference type="InterPro" id="IPR022444">
    <property type="entry name" value="Cofactor-bd_rpt"/>
</dbReference>
<protein>
    <submittedName>
        <fullName evidence="1">Uncharacterized protein</fullName>
    </submittedName>
</protein>